<dbReference type="PANTHER" id="PTHR43080">
    <property type="entry name" value="CBS DOMAIN-CONTAINING PROTEIN CBSX3, MITOCHONDRIAL"/>
    <property type="match status" value="1"/>
</dbReference>
<dbReference type="RefSeq" id="WP_035028247.1">
    <property type="nucleotide sequence ID" value="NZ_JAKETQ010000001.1"/>
</dbReference>
<evidence type="ECO:0000313" key="5">
    <source>
        <dbReference type="Proteomes" id="UP001156140"/>
    </source>
</evidence>
<keyword evidence="5" id="KW-1185">Reference proteome</keyword>
<evidence type="ECO:0000256" key="2">
    <source>
        <dbReference type="PROSITE-ProRule" id="PRU00703"/>
    </source>
</evidence>
<dbReference type="EMBL" id="JALAZD010000001">
    <property type="protein sequence ID" value="MCI0127995.1"/>
    <property type="molecule type" value="Genomic_DNA"/>
</dbReference>
<feature type="domain" description="CBS" evidence="3">
    <location>
        <begin position="76"/>
        <end position="132"/>
    </location>
</feature>
<dbReference type="PROSITE" id="PS51371">
    <property type="entry name" value="CBS"/>
    <property type="match status" value="2"/>
</dbReference>
<feature type="domain" description="CBS" evidence="3">
    <location>
        <begin position="8"/>
        <end position="68"/>
    </location>
</feature>
<dbReference type="InterPro" id="IPR000644">
    <property type="entry name" value="CBS_dom"/>
</dbReference>
<dbReference type="Proteomes" id="UP001156140">
    <property type="component" value="Unassembled WGS sequence"/>
</dbReference>
<sequence>MLVDDILQSKGTVVHTIPAYARLSEAVDILNANNIGAVVVTDRSGAVIGILSERDIVRQLGVHGADALDLEIGDSMSSAVITCTRSTSVAMLAERMTEYRIRHIPVIENGDLLGIVSIGDVVKRKIEETEQEADAMREYIASV</sequence>
<organism evidence="4 5">
    <name type="scientific">Paradevosia shaoguanensis</name>
    <dbReference type="NCBI Taxonomy" id="1335043"/>
    <lineage>
        <taxon>Bacteria</taxon>
        <taxon>Pseudomonadati</taxon>
        <taxon>Pseudomonadota</taxon>
        <taxon>Alphaproteobacteria</taxon>
        <taxon>Hyphomicrobiales</taxon>
        <taxon>Devosiaceae</taxon>
        <taxon>Paradevosia</taxon>
    </lineage>
</organism>
<protein>
    <submittedName>
        <fullName evidence="4">CBS domain-containing protein</fullName>
    </submittedName>
</protein>
<reference evidence="4" key="1">
    <citation type="submission" date="2022-03" db="EMBL/GenBank/DDBJ databases">
        <title>The complete genome sequence of a Methyloterrigena soli.</title>
        <authorList>
            <person name="Zi Z."/>
        </authorList>
    </citation>
    <scope>NUCLEOTIDE SEQUENCE</scope>
    <source>
        <strain evidence="4">M48</strain>
    </source>
</reference>
<dbReference type="InterPro" id="IPR044725">
    <property type="entry name" value="CBSX3_CBS_dom"/>
</dbReference>
<accession>A0AA41QNA7</accession>
<name>A0AA41QNA7_9HYPH</name>
<keyword evidence="1 2" id="KW-0129">CBS domain</keyword>
<dbReference type="AlphaFoldDB" id="A0AA41QNA7"/>
<dbReference type="InterPro" id="IPR046342">
    <property type="entry name" value="CBS_dom_sf"/>
</dbReference>
<evidence type="ECO:0000259" key="3">
    <source>
        <dbReference type="PROSITE" id="PS51371"/>
    </source>
</evidence>
<dbReference type="InterPro" id="IPR051257">
    <property type="entry name" value="Diverse_CBS-Domain"/>
</dbReference>
<proteinExistence type="predicted"/>
<dbReference type="SUPFAM" id="SSF54631">
    <property type="entry name" value="CBS-domain pair"/>
    <property type="match status" value="1"/>
</dbReference>
<dbReference type="Pfam" id="PF00571">
    <property type="entry name" value="CBS"/>
    <property type="match status" value="2"/>
</dbReference>
<gene>
    <name evidence="4" type="ORF">ML536_14290</name>
</gene>
<evidence type="ECO:0000256" key="1">
    <source>
        <dbReference type="ARBA" id="ARBA00023122"/>
    </source>
</evidence>
<dbReference type="CDD" id="cd04623">
    <property type="entry name" value="CBS_pair_bac_euk"/>
    <property type="match status" value="1"/>
</dbReference>
<dbReference type="PANTHER" id="PTHR43080:SF2">
    <property type="entry name" value="CBS DOMAIN-CONTAINING PROTEIN"/>
    <property type="match status" value="1"/>
</dbReference>
<comment type="caution">
    <text evidence="4">The sequence shown here is derived from an EMBL/GenBank/DDBJ whole genome shotgun (WGS) entry which is preliminary data.</text>
</comment>
<dbReference type="Gene3D" id="3.10.580.10">
    <property type="entry name" value="CBS-domain"/>
    <property type="match status" value="1"/>
</dbReference>
<evidence type="ECO:0000313" key="4">
    <source>
        <dbReference type="EMBL" id="MCI0127995.1"/>
    </source>
</evidence>
<dbReference type="SMART" id="SM00116">
    <property type="entry name" value="CBS"/>
    <property type="match status" value="2"/>
</dbReference>